<proteinExistence type="predicted"/>
<dbReference type="Pfam" id="PF13302">
    <property type="entry name" value="Acetyltransf_3"/>
    <property type="match status" value="1"/>
</dbReference>
<name>D2ARH0_STRRD</name>
<dbReference type="AlphaFoldDB" id="D2ARH0"/>
<sequence>MTRVTLRPVLEEDLTIFEEEFYGPEGVGPYQWFGHRAPGRERRAFAETGLLRDDGGTLTVCSGGEVTGRVEWFKASWGRPLTSWCWEIAIGLRPSFQGRGIGTEAQRQLAAYLFEHTRAHRVQAFTDIENRGEQRALEKAGFQREGVIREAQWRGGRWHDQVLYSLLRPGAGRTEP</sequence>
<dbReference type="Proteomes" id="UP000002029">
    <property type="component" value="Chromosome"/>
</dbReference>
<feature type="domain" description="N-acetyltransferase" evidence="1">
    <location>
        <begin position="4"/>
        <end position="169"/>
    </location>
</feature>
<dbReference type="GO" id="GO:0005737">
    <property type="term" value="C:cytoplasm"/>
    <property type="evidence" value="ECO:0007669"/>
    <property type="project" value="TreeGrafter"/>
</dbReference>
<reference evidence="2 3" key="1">
    <citation type="journal article" date="2010" name="Stand. Genomic Sci.">
        <title>Complete genome sequence of Streptosporangium roseum type strain (NI 9100).</title>
        <authorList>
            <person name="Nolan M."/>
            <person name="Sikorski J."/>
            <person name="Jando M."/>
            <person name="Lucas S."/>
            <person name="Lapidus A."/>
            <person name="Glavina Del Rio T."/>
            <person name="Chen F."/>
            <person name="Tice H."/>
            <person name="Pitluck S."/>
            <person name="Cheng J.F."/>
            <person name="Chertkov O."/>
            <person name="Sims D."/>
            <person name="Meincke L."/>
            <person name="Brettin T."/>
            <person name="Han C."/>
            <person name="Detter J.C."/>
            <person name="Bruce D."/>
            <person name="Goodwin L."/>
            <person name="Land M."/>
            <person name="Hauser L."/>
            <person name="Chang Y.J."/>
            <person name="Jeffries C.D."/>
            <person name="Ivanova N."/>
            <person name="Mavromatis K."/>
            <person name="Mikhailova N."/>
            <person name="Chen A."/>
            <person name="Palaniappan K."/>
            <person name="Chain P."/>
            <person name="Rohde M."/>
            <person name="Goker M."/>
            <person name="Bristow J."/>
            <person name="Eisen J.A."/>
            <person name="Markowitz V."/>
            <person name="Hugenholtz P."/>
            <person name="Kyrpides N.C."/>
            <person name="Klenk H.P."/>
        </authorList>
    </citation>
    <scope>NUCLEOTIDE SEQUENCE [LARGE SCALE GENOMIC DNA]</scope>
    <source>
        <strain evidence="3">ATCC 12428 / DSM 43021 / JCM 3005 / NI 9100</strain>
    </source>
</reference>
<dbReference type="PANTHER" id="PTHR43441">
    <property type="entry name" value="RIBOSOMAL-PROTEIN-SERINE ACETYLTRANSFERASE"/>
    <property type="match status" value="1"/>
</dbReference>
<dbReference type="SUPFAM" id="SSF55729">
    <property type="entry name" value="Acyl-CoA N-acyltransferases (Nat)"/>
    <property type="match status" value="1"/>
</dbReference>
<dbReference type="PANTHER" id="PTHR43441:SF11">
    <property type="entry name" value="RIBOSOMAL-PROTEIN-SERINE ACETYLTRANSFERASE"/>
    <property type="match status" value="1"/>
</dbReference>
<dbReference type="InterPro" id="IPR016181">
    <property type="entry name" value="Acyl_CoA_acyltransferase"/>
</dbReference>
<dbReference type="KEGG" id="sro:Sros_7636"/>
<dbReference type="HOGENOM" id="CLU_013985_3_2_11"/>
<keyword evidence="3" id="KW-1185">Reference proteome</keyword>
<dbReference type="Gene3D" id="3.40.630.30">
    <property type="match status" value="1"/>
</dbReference>
<evidence type="ECO:0000313" key="2">
    <source>
        <dbReference type="EMBL" id="ACZ90310.1"/>
    </source>
</evidence>
<dbReference type="GO" id="GO:1990189">
    <property type="term" value="F:protein N-terminal-serine acetyltransferase activity"/>
    <property type="evidence" value="ECO:0007669"/>
    <property type="project" value="TreeGrafter"/>
</dbReference>
<accession>D2ARH0</accession>
<dbReference type="GO" id="GO:0008999">
    <property type="term" value="F:protein-N-terminal-alanine acetyltransferase activity"/>
    <property type="evidence" value="ECO:0007669"/>
    <property type="project" value="TreeGrafter"/>
</dbReference>
<dbReference type="STRING" id="479432.Sros_7636"/>
<evidence type="ECO:0000259" key="1">
    <source>
        <dbReference type="PROSITE" id="PS51186"/>
    </source>
</evidence>
<dbReference type="PROSITE" id="PS51186">
    <property type="entry name" value="GNAT"/>
    <property type="match status" value="1"/>
</dbReference>
<organism evidence="2 3">
    <name type="scientific">Streptosporangium roseum (strain ATCC 12428 / DSM 43021 / JCM 3005 / KCTC 9067 / NCIMB 10171 / NRRL 2505 / NI 9100)</name>
    <dbReference type="NCBI Taxonomy" id="479432"/>
    <lineage>
        <taxon>Bacteria</taxon>
        <taxon>Bacillati</taxon>
        <taxon>Actinomycetota</taxon>
        <taxon>Actinomycetes</taxon>
        <taxon>Streptosporangiales</taxon>
        <taxon>Streptosporangiaceae</taxon>
        <taxon>Streptosporangium</taxon>
    </lineage>
</organism>
<dbReference type="RefSeq" id="WP_012894040.1">
    <property type="nucleotide sequence ID" value="NC_013595.1"/>
</dbReference>
<dbReference type="InterPro" id="IPR051908">
    <property type="entry name" value="Ribosomal_N-acetyltransferase"/>
</dbReference>
<dbReference type="InterPro" id="IPR000182">
    <property type="entry name" value="GNAT_dom"/>
</dbReference>
<protein>
    <submittedName>
        <fullName evidence="2">Acetyltransferase, GNAT family</fullName>
    </submittedName>
</protein>
<dbReference type="EMBL" id="CP001814">
    <property type="protein sequence ID" value="ACZ90310.1"/>
    <property type="molecule type" value="Genomic_DNA"/>
</dbReference>
<gene>
    <name evidence="2" type="ordered locus">Sros_7636</name>
</gene>
<dbReference type="eggNOG" id="COG1670">
    <property type="taxonomic scope" value="Bacteria"/>
</dbReference>
<evidence type="ECO:0000313" key="3">
    <source>
        <dbReference type="Proteomes" id="UP000002029"/>
    </source>
</evidence>